<keyword evidence="1" id="KW-0614">Plasmid</keyword>
<name>A0A7G6W1D0_9SPHN</name>
<dbReference type="AlphaFoldDB" id="A0A7G6W1D0"/>
<evidence type="ECO:0000313" key="1">
    <source>
        <dbReference type="EMBL" id="QNE07795.1"/>
    </source>
</evidence>
<geneLocation type="plasmid" evidence="1 2">
    <name>plas2</name>
</geneLocation>
<reference evidence="1 2" key="1">
    <citation type="submission" date="2020-08" db="EMBL/GenBank/DDBJ databases">
        <authorList>
            <person name="Liu G."/>
            <person name="Sun C."/>
        </authorList>
    </citation>
    <scope>NUCLEOTIDE SEQUENCE [LARGE SCALE GENOMIC DNA]</scope>
    <source>
        <strain evidence="1 2">OT19</strain>
        <plasmid evidence="1 2">plas2</plasmid>
    </source>
</reference>
<protein>
    <submittedName>
        <fullName evidence="1">Uncharacterized protein</fullName>
    </submittedName>
</protein>
<accession>A0A7G6W1D0</accession>
<gene>
    <name evidence="1" type="ORF">H4O24_19815</name>
</gene>
<dbReference type="RefSeq" id="WP_185886222.1">
    <property type="nucleotide sequence ID" value="NZ_CP060054.1"/>
</dbReference>
<sequence length="69" mass="7571">MTDPLAALADFSPKRHDLCSRAHAQRLAGRLLDLHGRPMAVIRTDDPLQPFRVGTPNGAEGRVVVEVRT</sequence>
<dbReference type="Proteomes" id="UP000515297">
    <property type="component" value="Plasmid plas2"/>
</dbReference>
<organism evidence="1 2">
    <name type="scientific">Croceicoccus marinus</name>
    <dbReference type="NCBI Taxonomy" id="450378"/>
    <lineage>
        <taxon>Bacteria</taxon>
        <taxon>Pseudomonadati</taxon>
        <taxon>Pseudomonadota</taxon>
        <taxon>Alphaproteobacteria</taxon>
        <taxon>Sphingomonadales</taxon>
        <taxon>Erythrobacteraceae</taxon>
        <taxon>Croceicoccus</taxon>
    </lineage>
</organism>
<proteinExistence type="predicted"/>
<dbReference type="EMBL" id="CP060054">
    <property type="protein sequence ID" value="QNE07795.1"/>
    <property type="molecule type" value="Genomic_DNA"/>
</dbReference>
<evidence type="ECO:0000313" key="2">
    <source>
        <dbReference type="Proteomes" id="UP000515297"/>
    </source>
</evidence>